<sequence>MLRLVERAEFNMKPASLSLDRLEFTKIHVAANPKYDPGSEEANCAYPQINFNFSGVNFVRRTRVNFPDEEAADPRHFQVVFSMTALEKDQEKKTLPYEFDVEVIAYLTYLGSEMHGVDRFKAVRYSAYPMLYGAIREMLSTTSARSSHGMLQLPSADFRKSALSDAEKDEERRLALLEPNATMPAQVADSSSAEKKVAVKKSRKKLSGDKSRS</sequence>
<name>A0A158F3B5_CABCO</name>
<evidence type="ECO:0000313" key="3">
    <source>
        <dbReference type="Proteomes" id="UP000054740"/>
    </source>
</evidence>
<keyword evidence="3" id="KW-1185">Reference proteome</keyword>
<feature type="region of interest" description="Disordered" evidence="1">
    <location>
        <begin position="176"/>
        <end position="213"/>
    </location>
</feature>
<reference evidence="3" key="1">
    <citation type="submission" date="2016-01" db="EMBL/GenBank/DDBJ databases">
        <authorList>
            <person name="Peeters C."/>
        </authorList>
    </citation>
    <scope>NUCLEOTIDE SEQUENCE [LARGE SCALE GENOMIC DNA]</scope>
</reference>
<proteinExistence type="predicted"/>
<accession>A0A158F3B5</accession>
<dbReference type="Gene3D" id="3.10.420.10">
    <property type="entry name" value="SecB-like"/>
    <property type="match status" value="1"/>
</dbReference>
<evidence type="ECO:0000256" key="1">
    <source>
        <dbReference type="SAM" id="MobiDB-lite"/>
    </source>
</evidence>
<organism evidence="2 3">
    <name type="scientific">Caballeronia cordobensis</name>
    <name type="common">Burkholderia cordobensis</name>
    <dbReference type="NCBI Taxonomy" id="1353886"/>
    <lineage>
        <taxon>Bacteria</taxon>
        <taxon>Pseudomonadati</taxon>
        <taxon>Pseudomonadota</taxon>
        <taxon>Betaproteobacteria</taxon>
        <taxon>Burkholderiales</taxon>
        <taxon>Burkholderiaceae</taxon>
        <taxon>Caballeronia</taxon>
    </lineage>
</organism>
<dbReference type="AlphaFoldDB" id="A0A158F3B5"/>
<gene>
    <name evidence="2" type="ORF">AWB70_00522</name>
</gene>
<protein>
    <submittedName>
        <fullName evidence="2">Uncharacterized protein</fullName>
    </submittedName>
</protein>
<dbReference type="Proteomes" id="UP000054740">
    <property type="component" value="Unassembled WGS sequence"/>
</dbReference>
<dbReference type="InterPro" id="IPR035958">
    <property type="entry name" value="SecB-like_sf"/>
</dbReference>
<dbReference type="SUPFAM" id="SSF54611">
    <property type="entry name" value="SecB-like"/>
    <property type="match status" value="1"/>
</dbReference>
<dbReference type="EMBL" id="FCNY02000001">
    <property type="protein sequence ID" value="SAL14347.1"/>
    <property type="molecule type" value="Genomic_DNA"/>
</dbReference>
<evidence type="ECO:0000313" key="2">
    <source>
        <dbReference type="EMBL" id="SAL14347.1"/>
    </source>
</evidence>